<accession>A0A1W1CH20</accession>
<sequence>MQNIHFIIYFDNHTTVFMAVRLMFINRFSSEYVYTVTICLPATDAGP</sequence>
<dbReference type="EMBL" id="FPHL01000038">
    <property type="protein sequence ID" value="SFV65002.1"/>
    <property type="molecule type" value="Genomic_DNA"/>
</dbReference>
<proteinExistence type="predicted"/>
<gene>
    <name evidence="1" type="ORF">MNB_SV-10-720</name>
</gene>
<reference evidence="1" key="1">
    <citation type="submission" date="2016-10" db="EMBL/GenBank/DDBJ databases">
        <authorList>
            <person name="de Groot N.N."/>
        </authorList>
    </citation>
    <scope>NUCLEOTIDE SEQUENCE</scope>
</reference>
<protein>
    <submittedName>
        <fullName evidence="1">Uncharacterized protein</fullName>
    </submittedName>
</protein>
<evidence type="ECO:0000313" key="1">
    <source>
        <dbReference type="EMBL" id="SFV65002.1"/>
    </source>
</evidence>
<organism evidence="1">
    <name type="scientific">hydrothermal vent metagenome</name>
    <dbReference type="NCBI Taxonomy" id="652676"/>
    <lineage>
        <taxon>unclassified sequences</taxon>
        <taxon>metagenomes</taxon>
        <taxon>ecological metagenomes</taxon>
    </lineage>
</organism>
<dbReference type="AlphaFoldDB" id="A0A1W1CH20"/>
<name>A0A1W1CH20_9ZZZZ</name>